<evidence type="ECO:0000313" key="2">
    <source>
        <dbReference type="Proteomes" id="UP000276133"/>
    </source>
</evidence>
<comment type="caution">
    <text evidence="1">The sequence shown here is derived from an EMBL/GenBank/DDBJ whole genome shotgun (WGS) entry which is preliminary data.</text>
</comment>
<accession>A0A3M7PBI2</accession>
<evidence type="ECO:0000313" key="1">
    <source>
        <dbReference type="EMBL" id="RMZ96471.1"/>
    </source>
</evidence>
<name>A0A3M7PBI2_BRAPC</name>
<dbReference type="Proteomes" id="UP000276133">
    <property type="component" value="Unassembled WGS sequence"/>
</dbReference>
<dbReference type="EMBL" id="REGN01012159">
    <property type="protein sequence ID" value="RMZ96471.1"/>
    <property type="molecule type" value="Genomic_DNA"/>
</dbReference>
<gene>
    <name evidence="1" type="ORF">BpHYR1_015772</name>
</gene>
<reference evidence="1 2" key="1">
    <citation type="journal article" date="2018" name="Sci. Rep.">
        <title>Genomic signatures of local adaptation to the degree of environmental predictability in rotifers.</title>
        <authorList>
            <person name="Franch-Gras L."/>
            <person name="Hahn C."/>
            <person name="Garcia-Roger E.M."/>
            <person name="Carmona M.J."/>
            <person name="Serra M."/>
            <person name="Gomez A."/>
        </authorList>
    </citation>
    <scope>NUCLEOTIDE SEQUENCE [LARGE SCALE GENOMIC DNA]</scope>
    <source>
        <strain evidence="1">HYR1</strain>
    </source>
</reference>
<dbReference type="AlphaFoldDB" id="A0A3M7PBI2"/>
<protein>
    <submittedName>
        <fullName evidence="1">Uncharacterized protein</fullName>
    </submittedName>
</protein>
<sequence>MNFRVSMHIINFKMPKCYTKIKKRYFLINFNSCFDQAKNYKTLNIVKIALSKHGNPVPCDLCGELMKNTKDSIHGNSDDFYDYARKKFKKAAYLSSIIPDKHLIQLINIYSI</sequence>
<organism evidence="1 2">
    <name type="scientific">Brachionus plicatilis</name>
    <name type="common">Marine rotifer</name>
    <name type="synonym">Brachionus muelleri</name>
    <dbReference type="NCBI Taxonomy" id="10195"/>
    <lineage>
        <taxon>Eukaryota</taxon>
        <taxon>Metazoa</taxon>
        <taxon>Spiralia</taxon>
        <taxon>Gnathifera</taxon>
        <taxon>Rotifera</taxon>
        <taxon>Eurotatoria</taxon>
        <taxon>Monogononta</taxon>
        <taxon>Pseudotrocha</taxon>
        <taxon>Ploima</taxon>
        <taxon>Brachionidae</taxon>
        <taxon>Brachionus</taxon>
    </lineage>
</organism>
<keyword evidence="2" id="KW-1185">Reference proteome</keyword>
<proteinExistence type="predicted"/>